<keyword evidence="3" id="KW-0479">Metal-binding</keyword>
<dbReference type="PANTHER" id="PTHR46193:SF18">
    <property type="entry name" value="HEXITOL PHOSPHATASE B"/>
    <property type="match status" value="1"/>
</dbReference>
<evidence type="ECO:0000256" key="2">
    <source>
        <dbReference type="ARBA" id="ARBA00006171"/>
    </source>
</evidence>
<dbReference type="PANTHER" id="PTHR46193">
    <property type="entry name" value="6-PHOSPHOGLUCONATE PHOSPHATASE"/>
    <property type="match status" value="1"/>
</dbReference>
<dbReference type="AlphaFoldDB" id="A0A4R3W152"/>
<evidence type="ECO:0000256" key="3">
    <source>
        <dbReference type="ARBA" id="ARBA00022723"/>
    </source>
</evidence>
<organism evidence="6 7">
    <name type="scientific">Sphingobacterium alimentarium</name>
    <dbReference type="NCBI Taxonomy" id="797292"/>
    <lineage>
        <taxon>Bacteria</taxon>
        <taxon>Pseudomonadati</taxon>
        <taxon>Bacteroidota</taxon>
        <taxon>Sphingobacteriia</taxon>
        <taxon>Sphingobacteriales</taxon>
        <taxon>Sphingobacteriaceae</taxon>
        <taxon>Sphingobacterium</taxon>
    </lineage>
</organism>
<protein>
    <submittedName>
        <fullName evidence="6">HAD superfamily hydrolase (TIGR01509 family)/beta-phosphoglucomutase family hydrolase</fullName>
    </submittedName>
</protein>
<sequence length="220" mass="25070">MNQYAVLFDMDGVICHTNPHHAKAFEAFFDSYNIPYTEKEFEEHMYGKHNSHIMTYFFKRPIHGEELLSLENEKEQLFRDIYKDKVETIPHFKSFLADLKANNFHTAVCTSAPRANMDLIIDALEIRTQMQALLASEDVKLHKPHPEVYLNAASRLGIDPSHCVVFEDSFSGITAGLNAGMKVVAVLSSHTKEQLPKCDYYINDYGEINAAKVLELLKNG</sequence>
<reference evidence="6 7" key="1">
    <citation type="submission" date="2019-03" db="EMBL/GenBank/DDBJ databases">
        <title>Genomic Encyclopedia of Type Strains, Phase IV (KMG-IV): sequencing the most valuable type-strain genomes for metagenomic binning, comparative biology and taxonomic classification.</title>
        <authorList>
            <person name="Goeker M."/>
        </authorList>
    </citation>
    <scope>NUCLEOTIDE SEQUENCE [LARGE SCALE GENOMIC DNA]</scope>
    <source>
        <strain evidence="6 7">DSM 22362</strain>
    </source>
</reference>
<dbReference type="InterPro" id="IPR051600">
    <property type="entry name" value="Beta-PGM-like"/>
</dbReference>
<evidence type="ECO:0000313" key="7">
    <source>
        <dbReference type="Proteomes" id="UP000295197"/>
    </source>
</evidence>
<proteinExistence type="inferred from homology"/>
<evidence type="ECO:0000256" key="1">
    <source>
        <dbReference type="ARBA" id="ARBA00001946"/>
    </source>
</evidence>
<keyword evidence="4" id="KW-0460">Magnesium</keyword>
<dbReference type="EMBL" id="SMBZ01000003">
    <property type="protein sequence ID" value="TCV20023.1"/>
    <property type="molecule type" value="Genomic_DNA"/>
</dbReference>
<dbReference type="PRINTS" id="PR00413">
    <property type="entry name" value="HADHALOGNASE"/>
</dbReference>
<dbReference type="OrthoDB" id="9797743at2"/>
<dbReference type="Pfam" id="PF13419">
    <property type="entry name" value="HAD_2"/>
    <property type="match status" value="1"/>
</dbReference>
<keyword evidence="7" id="KW-1185">Reference proteome</keyword>
<evidence type="ECO:0000256" key="5">
    <source>
        <dbReference type="ARBA" id="ARBA00023277"/>
    </source>
</evidence>
<keyword evidence="5" id="KW-0119">Carbohydrate metabolism</keyword>
<dbReference type="InterPro" id="IPR023214">
    <property type="entry name" value="HAD_sf"/>
</dbReference>
<dbReference type="NCBIfam" id="TIGR01509">
    <property type="entry name" value="HAD-SF-IA-v3"/>
    <property type="match status" value="1"/>
</dbReference>
<dbReference type="InterPro" id="IPR041492">
    <property type="entry name" value="HAD_2"/>
</dbReference>
<dbReference type="GO" id="GO:0046872">
    <property type="term" value="F:metal ion binding"/>
    <property type="evidence" value="ECO:0007669"/>
    <property type="project" value="UniProtKB-KW"/>
</dbReference>
<comment type="cofactor">
    <cofactor evidence="1">
        <name>Mg(2+)</name>
        <dbReference type="ChEBI" id="CHEBI:18420"/>
    </cofactor>
</comment>
<evidence type="ECO:0000256" key="4">
    <source>
        <dbReference type="ARBA" id="ARBA00022842"/>
    </source>
</evidence>
<dbReference type="InterPro" id="IPR006439">
    <property type="entry name" value="HAD-SF_hydro_IA"/>
</dbReference>
<dbReference type="CDD" id="cd07505">
    <property type="entry name" value="HAD_BPGM-like"/>
    <property type="match status" value="1"/>
</dbReference>
<keyword evidence="6" id="KW-0378">Hydrolase</keyword>
<dbReference type="Gene3D" id="1.10.150.240">
    <property type="entry name" value="Putative phosphatase, domain 2"/>
    <property type="match status" value="1"/>
</dbReference>
<dbReference type="InterPro" id="IPR036412">
    <property type="entry name" value="HAD-like_sf"/>
</dbReference>
<dbReference type="Proteomes" id="UP000295197">
    <property type="component" value="Unassembled WGS sequence"/>
</dbReference>
<dbReference type="SFLD" id="SFLDS00003">
    <property type="entry name" value="Haloacid_Dehalogenase"/>
    <property type="match status" value="1"/>
</dbReference>
<accession>A0A4R3W152</accession>
<comment type="caution">
    <text evidence="6">The sequence shown here is derived from an EMBL/GenBank/DDBJ whole genome shotgun (WGS) entry which is preliminary data.</text>
</comment>
<dbReference type="GO" id="GO:0016787">
    <property type="term" value="F:hydrolase activity"/>
    <property type="evidence" value="ECO:0007669"/>
    <property type="project" value="UniProtKB-KW"/>
</dbReference>
<evidence type="ECO:0000313" key="6">
    <source>
        <dbReference type="EMBL" id="TCV20023.1"/>
    </source>
</evidence>
<dbReference type="InterPro" id="IPR023198">
    <property type="entry name" value="PGP-like_dom2"/>
</dbReference>
<comment type="similarity">
    <text evidence="2">Belongs to the HAD-like hydrolase superfamily. CbbY/CbbZ/Gph/YieH family.</text>
</comment>
<gene>
    <name evidence="6" type="ORF">EDC17_1003122</name>
</gene>
<dbReference type="SFLD" id="SFLDG01135">
    <property type="entry name" value="C1.5.6:_HAD__Beta-PGM__Phospha"/>
    <property type="match status" value="1"/>
</dbReference>
<dbReference type="RefSeq" id="WP_132776514.1">
    <property type="nucleotide sequence ID" value="NZ_SMBZ01000003.1"/>
</dbReference>
<dbReference type="SUPFAM" id="SSF56784">
    <property type="entry name" value="HAD-like"/>
    <property type="match status" value="1"/>
</dbReference>
<name>A0A4R3W152_9SPHI</name>
<dbReference type="Gene3D" id="3.40.50.1000">
    <property type="entry name" value="HAD superfamily/HAD-like"/>
    <property type="match status" value="1"/>
</dbReference>
<dbReference type="SFLD" id="SFLDG01129">
    <property type="entry name" value="C1.5:_HAD__Beta-PGM__Phosphata"/>
    <property type="match status" value="1"/>
</dbReference>